<dbReference type="GO" id="GO:0051131">
    <property type="term" value="P:chaperone-mediated protein complex assembly"/>
    <property type="evidence" value="ECO:0007669"/>
    <property type="project" value="InterPro"/>
</dbReference>
<dbReference type="GO" id="GO:0016530">
    <property type="term" value="F:metallochaperone activity"/>
    <property type="evidence" value="ECO:0007669"/>
    <property type="project" value="TreeGrafter"/>
</dbReference>
<dbReference type="PANTHER" id="PTHR43680:SF2">
    <property type="entry name" value="NITRATE REDUCTASE MOLYBDENUM COFACTOR ASSEMBLY CHAPERONE NARJ"/>
    <property type="match status" value="1"/>
</dbReference>
<dbReference type="RefSeq" id="WP_094838668.1">
    <property type="nucleotide sequence ID" value="NZ_NEVQ01000019.1"/>
</dbReference>
<protein>
    <submittedName>
        <fullName evidence="3">Nitrate reductase molybdenum cofactor assembly chaperone</fullName>
    </submittedName>
</protein>
<accession>A0A261TTX9</accession>
<dbReference type="GO" id="GO:0051082">
    <property type="term" value="F:unfolded protein binding"/>
    <property type="evidence" value="ECO:0007669"/>
    <property type="project" value="InterPro"/>
</dbReference>
<dbReference type="SUPFAM" id="SSF89155">
    <property type="entry name" value="TorD-like"/>
    <property type="match status" value="1"/>
</dbReference>
<evidence type="ECO:0000256" key="1">
    <source>
        <dbReference type="ARBA" id="ARBA00023063"/>
    </source>
</evidence>
<name>A0A261TTX9_9BORD</name>
<dbReference type="InterPro" id="IPR003765">
    <property type="entry name" value="NO3_reductase_chaperone_NarJ"/>
</dbReference>
<dbReference type="Pfam" id="PF02613">
    <property type="entry name" value="Nitrate_red_del"/>
    <property type="match status" value="1"/>
</dbReference>
<gene>
    <name evidence="3" type="ORF">CAL20_19215</name>
</gene>
<dbReference type="EMBL" id="NEVQ01000019">
    <property type="protein sequence ID" value="OZI53128.1"/>
    <property type="molecule type" value="Genomic_DNA"/>
</dbReference>
<dbReference type="Gene3D" id="1.10.3480.10">
    <property type="entry name" value="TorD-like"/>
    <property type="match status" value="1"/>
</dbReference>
<sequence>MTIEHIQGRESSAPPVSVYRVLSALLAYPDQALLAAVPELQTSVTAWQRQQLTPLFDMLSSADDLIDLQEQYVSTFDRRPAHSLHLFEHIHGQSRDRGQAMVDLRDEYLRHGLILETSELPDYVPLFLEFLGQIPAEKASALLGDAIHVLVRIGDKLTQYGSPYAAVFTVLRALTSAVPQPLPDPAPEELDESMITFGPDADGSEPALRARTQTAQPVHFYETDPRRARAVSGSASS</sequence>
<dbReference type="NCBIfam" id="TIGR00684">
    <property type="entry name" value="narJ"/>
    <property type="match status" value="1"/>
</dbReference>
<dbReference type="InterPro" id="IPR020945">
    <property type="entry name" value="DMSO/NO3_reduct_chaperone"/>
</dbReference>
<evidence type="ECO:0000313" key="3">
    <source>
        <dbReference type="EMBL" id="OZI53128.1"/>
    </source>
</evidence>
<reference evidence="3 4" key="1">
    <citation type="submission" date="2017-05" db="EMBL/GenBank/DDBJ databases">
        <title>Complete and WGS of Bordetella genogroups.</title>
        <authorList>
            <person name="Spilker T."/>
            <person name="LiPuma J."/>
        </authorList>
    </citation>
    <scope>NUCLEOTIDE SEQUENCE [LARGE SCALE GENOMIC DNA]</scope>
    <source>
        <strain evidence="3 4">AU9919</strain>
    </source>
</reference>
<dbReference type="PANTHER" id="PTHR43680">
    <property type="entry name" value="NITRATE REDUCTASE MOLYBDENUM COFACTOR ASSEMBLY CHAPERONE"/>
    <property type="match status" value="1"/>
</dbReference>
<keyword evidence="4" id="KW-1185">Reference proteome</keyword>
<organism evidence="3 4">
    <name type="scientific">Bordetella genomosp. 4</name>
    <dbReference type="NCBI Taxonomy" id="463044"/>
    <lineage>
        <taxon>Bacteria</taxon>
        <taxon>Pseudomonadati</taxon>
        <taxon>Pseudomonadota</taxon>
        <taxon>Betaproteobacteria</taxon>
        <taxon>Burkholderiales</taxon>
        <taxon>Alcaligenaceae</taxon>
        <taxon>Bordetella</taxon>
    </lineage>
</organism>
<evidence type="ECO:0000256" key="2">
    <source>
        <dbReference type="SAM" id="MobiDB-lite"/>
    </source>
</evidence>
<dbReference type="GO" id="GO:0042128">
    <property type="term" value="P:nitrate assimilation"/>
    <property type="evidence" value="ECO:0007669"/>
    <property type="project" value="UniProtKB-KW"/>
</dbReference>
<dbReference type="Proteomes" id="UP000216885">
    <property type="component" value="Unassembled WGS sequence"/>
</dbReference>
<keyword evidence="1" id="KW-0534">Nitrate assimilation</keyword>
<dbReference type="AlphaFoldDB" id="A0A261TTX9"/>
<dbReference type="InterPro" id="IPR036411">
    <property type="entry name" value="TorD-like_sf"/>
</dbReference>
<comment type="caution">
    <text evidence="3">The sequence shown here is derived from an EMBL/GenBank/DDBJ whole genome shotgun (WGS) entry which is preliminary data.</text>
</comment>
<proteinExistence type="predicted"/>
<feature type="region of interest" description="Disordered" evidence="2">
    <location>
        <begin position="193"/>
        <end position="237"/>
    </location>
</feature>
<evidence type="ECO:0000313" key="4">
    <source>
        <dbReference type="Proteomes" id="UP000216885"/>
    </source>
</evidence>